<comment type="similarity">
    <text evidence="2">Belongs to the membrane magnesium transporter (TC 1.A.67) family.</text>
</comment>
<organism evidence="10 11">
    <name type="scientific">Rickenella mellea</name>
    <dbReference type="NCBI Taxonomy" id="50990"/>
    <lineage>
        <taxon>Eukaryota</taxon>
        <taxon>Fungi</taxon>
        <taxon>Dikarya</taxon>
        <taxon>Basidiomycota</taxon>
        <taxon>Agaricomycotina</taxon>
        <taxon>Agaricomycetes</taxon>
        <taxon>Hymenochaetales</taxon>
        <taxon>Rickenellaceae</taxon>
        <taxon>Rickenella</taxon>
    </lineage>
</organism>
<keyword evidence="7 8" id="KW-0472">Membrane</keyword>
<dbReference type="Pfam" id="PF10270">
    <property type="entry name" value="MMgT"/>
    <property type="match status" value="1"/>
</dbReference>
<evidence type="ECO:0000256" key="3">
    <source>
        <dbReference type="ARBA" id="ARBA00011276"/>
    </source>
</evidence>
<evidence type="ECO:0000256" key="9">
    <source>
        <dbReference type="SAM" id="SignalP"/>
    </source>
</evidence>
<evidence type="ECO:0000256" key="7">
    <source>
        <dbReference type="ARBA" id="ARBA00023136"/>
    </source>
</evidence>
<evidence type="ECO:0000256" key="4">
    <source>
        <dbReference type="ARBA" id="ARBA00022692"/>
    </source>
</evidence>
<dbReference type="GO" id="GO:0005769">
    <property type="term" value="C:early endosome"/>
    <property type="evidence" value="ECO:0007669"/>
    <property type="project" value="TreeGrafter"/>
</dbReference>
<keyword evidence="11" id="KW-1185">Reference proteome</keyword>
<accession>A0A4Y7Q7S6</accession>
<reference evidence="10 11" key="1">
    <citation type="submission" date="2018-06" db="EMBL/GenBank/DDBJ databases">
        <title>A transcriptomic atlas of mushroom development highlights an independent origin of complex multicellularity.</title>
        <authorList>
            <consortium name="DOE Joint Genome Institute"/>
            <person name="Krizsan K."/>
            <person name="Almasi E."/>
            <person name="Merenyi Z."/>
            <person name="Sahu N."/>
            <person name="Viragh M."/>
            <person name="Koszo T."/>
            <person name="Mondo S."/>
            <person name="Kiss B."/>
            <person name="Balint B."/>
            <person name="Kues U."/>
            <person name="Barry K."/>
            <person name="Hegedus J.C."/>
            <person name="Henrissat B."/>
            <person name="Johnson J."/>
            <person name="Lipzen A."/>
            <person name="Ohm R."/>
            <person name="Nagy I."/>
            <person name="Pangilinan J."/>
            <person name="Yan J."/>
            <person name="Xiong Y."/>
            <person name="Grigoriev I.V."/>
            <person name="Hibbett D.S."/>
            <person name="Nagy L.G."/>
        </authorList>
    </citation>
    <scope>NUCLEOTIDE SEQUENCE [LARGE SCALE GENOMIC DNA]</scope>
    <source>
        <strain evidence="10 11">SZMC22713</strain>
    </source>
</reference>
<name>A0A4Y7Q7S6_9AGAM</name>
<feature type="signal peptide" evidence="9">
    <location>
        <begin position="1"/>
        <end position="17"/>
    </location>
</feature>
<dbReference type="GO" id="GO:0005886">
    <property type="term" value="C:plasma membrane"/>
    <property type="evidence" value="ECO:0007669"/>
    <property type="project" value="TreeGrafter"/>
</dbReference>
<comment type="subunit">
    <text evidence="3">Component of the ER membrane protein complex (EMC).</text>
</comment>
<dbReference type="EMBL" id="ML170169">
    <property type="protein sequence ID" value="TDL23634.1"/>
    <property type="molecule type" value="Genomic_DNA"/>
</dbReference>
<evidence type="ECO:0000256" key="6">
    <source>
        <dbReference type="ARBA" id="ARBA00022989"/>
    </source>
</evidence>
<keyword evidence="4 8" id="KW-0812">Transmembrane</keyword>
<sequence length="104" mass="11398">MLGRLLLVVATATLLHAAFSTYEHLSHLKALGRPEGSLPQDIVVEALVSLLLGLVGASLAAPELKEITWRSEMKKRKIDEMDARMGFASWTHRGNLLFAEADDS</sequence>
<comment type="subcellular location">
    <subcellularLocation>
        <location evidence="1">Endoplasmic reticulum membrane</location>
        <topology evidence="1">Multi-pass membrane protein</topology>
    </subcellularLocation>
</comment>
<feature type="transmembrane region" description="Helical" evidence="8">
    <location>
        <begin position="44"/>
        <end position="64"/>
    </location>
</feature>
<evidence type="ECO:0000313" key="11">
    <source>
        <dbReference type="Proteomes" id="UP000294933"/>
    </source>
</evidence>
<proteinExistence type="inferred from homology"/>
<dbReference type="VEuPathDB" id="FungiDB:BD410DRAFT_786869"/>
<dbReference type="OrthoDB" id="44756at2759"/>
<keyword evidence="6 8" id="KW-1133">Transmembrane helix</keyword>
<evidence type="ECO:0000256" key="8">
    <source>
        <dbReference type="SAM" id="Phobius"/>
    </source>
</evidence>
<evidence type="ECO:0000313" key="10">
    <source>
        <dbReference type="EMBL" id="TDL23634.1"/>
    </source>
</evidence>
<dbReference type="Proteomes" id="UP000294933">
    <property type="component" value="Unassembled WGS sequence"/>
</dbReference>
<dbReference type="AlphaFoldDB" id="A0A4Y7Q7S6"/>
<evidence type="ECO:0000256" key="5">
    <source>
        <dbReference type="ARBA" id="ARBA00022824"/>
    </source>
</evidence>
<dbReference type="PANTHER" id="PTHR21181">
    <property type="match status" value="1"/>
</dbReference>
<dbReference type="GO" id="GO:0072546">
    <property type="term" value="C:EMC complex"/>
    <property type="evidence" value="ECO:0007669"/>
    <property type="project" value="TreeGrafter"/>
</dbReference>
<evidence type="ECO:0000256" key="1">
    <source>
        <dbReference type="ARBA" id="ARBA00004477"/>
    </source>
</evidence>
<dbReference type="PANTHER" id="PTHR21181:SF7">
    <property type="entry name" value="ER MEMBRANE PROTEIN COMPLEX SUBUNIT 5"/>
    <property type="match status" value="1"/>
</dbReference>
<dbReference type="GO" id="GO:0005794">
    <property type="term" value="C:Golgi apparatus"/>
    <property type="evidence" value="ECO:0007669"/>
    <property type="project" value="TreeGrafter"/>
</dbReference>
<gene>
    <name evidence="10" type="ORF">BD410DRAFT_786869</name>
</gene>
<evidence type="ECO:0000256" key="2">
    <source>
        <dbReference type="ARBA" id="ARBA00006109"/>
    </source>
</evidence>
<dbReference type="InterPro" id="IPR018937">
    <property type="entry name" value="MMgT"/>
</dbReference>
<keyword evidence="5" id="KW-0256">Endoplasmic reticulum</keyword>
<keyword evidence="9" id="KW-0732">Signal</keyword>
<evidence type="ECO:0008006" key="12">
    <source>
        <dbReference type="Google" id="ProtNLM"/>
    </source>
</evidence>
<protein>
    <recommendedName>
        <fullName evidence="12">Magnesium transporter</fullName>
    </recommendedName>
</protein>
<dbReference type="GO" id="GO:0022890">
    <property type="term" value="F:inorganic cation transmembrane transporter activity"/>
    <property type="evidence" value="ECO:0007669"/>
    <property type="project" value="TreeGrafter"/>
</dbReference>
<feature type="chain" id="PRO_5021485792" description="Magnesium transporter" evidence="9">
    <location>
        <begin position="18"/>
        <end position="104"/>
    </location>
</feature>
<dbReference type="STRING" id="50990.A0A4Y7Q7S6"/>